<evidence type="ECO:0000313" key="4">
    <source>
        <dbReference type="Proteomes" id="UP001217918"/>
    </source>
</evidence>
<reference evidence="3" key="1">
    <citation type="journal article" date="2023" name="Mol. Plant Microbe Interact.">
        <title>Elucidating the Obligate Nature and Biological Capacity of an Invasive Fungal Corn Pathogen.</title>
        <authorList>
            <person name="MacCready J.S."/>
            <person name="Roggenkamp E.M."/>
            <person name="Gdanetz K."/>
            <person name="Chilvers M.I."/>
        </authorList>
    </citation>
    <scope>NUCLEOTIDE SEQUENCE</scope>
    <source>
        <strain evidence="3">PM02</strain>
    </source>
</reference>
<gene>
    <name evidence="3" type="ORF">P8C59_006269</name>
</gene>
<evidence type="ECO:0000259" key="2">
    <source>
        <dbReference type="Pfam" id="PF26434"/>
    </source>
</evidence>
<feature type="compositionally biased region" description="Low complexity" evidence="1">
    <location>
        <begin position="25"/>
        <end position="37"/>
    </location>
</feature>
<feature type="compositionally biased region" description="Basic residues" evidence="1">
    <location>
        <begin position="65"/>
        <end position="74"/>
    </location>
</feature>
<protein>
    <recommendedName>
        <fullName evidence="2">YAG7-like dimerisation domain-containing protein</fullName>
    </recommendedName>
</protein>
<feature type="compositionally biased region" description="Polar residues" evidence="1">
    <location>
        <begin position="446"/>
        <end position="455"/>
    </location>
</feature>
<dbReference type="AlphaFoldDB" id="A0AAD9MGI5"/>
<feature type="compositionally biased region" description="Gly residues" evidence="1">
    <location>
        <begin position="423"/>
        <end position="438"/>
    </location>
</feature>
<feature type="region of interest" description="Disordered" evidence="1">
    <location>
        <begin position="1"/>
        <end position="91"/>
    </location>
</feature>
<proteinExistence type="predicted"/>
<evidence type="ECO:0000256" key="1">
    <source>
        <dbReference type="SAM" id="MobiDB-lite"/>
    </source>
</evidence>
<name>A0AAD9MGI5_9PEZI</name>
<feature type="region of interest" description="Disordered" evidence="1">
    <location>
        <begin position="263"/>
        <end position="353"/>
    </location>
</feature>
<feature type="compositionally biased region" description="Basic and acidic residues" evidence="1">
    <location>
        <begin position="52"/>
        <end position="64"/>
    </location>
</feature>
<feature type="compositionally biased region" description="Acidic residues" evidence="1">
    <location>
        <begin position="269"/>
        <end position="279"/>
    </location>
</feature>
<dbReference type="Proteomes" id="UP001217918">
    <property type="component" value="Unassembled WGS sequence"/>
</dbReference>
<accession>A0AAD9MGI5</accession>
<organism evidence="3 4">
    <name type="scientific">Phyllachora maydis</name>
    <dbReference type="NCBI Taxonomy" id="1825666"/>
    <lineage>
        <taxon>Eukaryota</taxon>
        <taxon>Fungi</taxon>
        <taxon>Dikarya</taxon>
        <taxon>Ascomycota</taxon>
        <taxon>Pezizomycotina</taxon>
        <taxon>Sordariomycetes</taxon>
        <taxon>Sordariomycetidae</taxon>
        <taxon>Phyllachorales</taxon>
        <taxon>Phyllachoraceae</taxon>
        <taxon>Phyllachora</taxon>
    </lineage>
</organism>
<dbReference type="Pfam" id="PF26434">
    <property type="entry name" value="YAG7_C"/>
    <property type="match status" value="1"/>
</dbReference>
<feature type="domain" description="YAG7-like dimerisation" evidence="2">
    <location>
        <begin position="175"/>
        <end position="258"/>
    </location>
</feature>
<dbReference type="InterPro" id="IPR058602">
    <property type="entry name" value="YAG7_dimerisation_dom"/>
</dbReference>
<sequence length="476" mass="50951">MAASDIKNPSAPTEPKTAKKKKTKAAAALVRKASPAPTAAPDKAGSITPNETAHDEAGESPHLRELRKRLRNVNKKLSNATKTDPLIAENPGKSLDELVSLKIINADQKAQRLGIPELEEKSQQLIKQIEMLEEIEKEFKVKLAEQEKILTEQFEKEKAALVAELEKKVETESSKSLNSSLLLLSQFLRLAAARRAEDAETVEDEGQALEGVLLQVYSGDDNAVATMLKLVHGSDEQTISTSSETLQTTFAQVKQLAIAHAQPPLQSDEPGDVEPEETGAAEAKEAPQTDPTIAHAGLTEIDEGSSVPLTKGHVHEPSATNGEVPTNSGVADDAANEVGEKQWDAGNDGNDMSMSQEWVDVKLPRDPSETETGLNATFGAPGNIQSWADEQPEPAGEVPSQTTANDGFLPVQQRSRGNRDGNGNRGRGGFRGRGGPFRGDGRGPRTQNGQTSRTKSLAHEIRCPTSLLMKGKAVGG</sequence>
<feature type="region of interest" description="Disordered" evidence="1">
    <location>
        <begin position="365"/>
        <end position="476"/>
    </location>
</feature>
<comment type="caution">
    <text evidence="3">The sequence shown here is derived from an EMBL/GenBank/DDBJ whole genome shotgun (WGS) entry which is preliminary data.</text>
</comment>
<keyword evidence="4" id="KW-1185">Reference proteome</keyword>
<dbReference type="EMBL" id="JAQQPM010000005">
    <property type="protein sequence ID" value="KAK2071881.1"/>
    <property type="molecule type" value="Genomic_DNA"/>
</dbReference>
<feature type="compositionally biased region" description="Polar residues" evidence="1">
    <location>
        <begin position="318"/>
        <end position="329"/>
    </location>
</feature>
<evidence type="ECO:0000313" key="3">
    <source>
        <dbReference type="EMBL" id="KAK2071881.1"/>
    </source>
</evidence>